<feature type="compositionally biased region" description="Basic and acidic residues" evidence="1">
    <location>
        <begin position="168"/>
        <end position="180"/>
    </location>
</feature>
<feature type="compositionally biased region" description="Polar residues" evidence="1">
    <location>
        <begin position="181"/>
        <end position="206"/>
    </location>
</feature>
<dbReference type="GO" id="GO:0032366">
    <property type="term" value="P:intracellular sterol transport"/>
    <property type="evidence" value="ECO:0007669"/>
    <property type="project" value="TreeGrafter"/>
</dbReference>
<dbReference type="AlphaFoldDB" id="R7U8A5"/>
<dbReference type="OMA" id="QLPVCNV"/>
<dbReference type="Gene3D" id="2.30.29.30">
    <property type="entry name" value="Pleckstrin-homology domain (PH domain)/Phosphotyrosine-binding domain (PTB)"/>
    <property type="match status" value="1"/>
</dbReference>
<protein>
    <recommendedName>
        <fullName evidence="2">GRAM domain-containing protein</fullName>
    </recommendedName>
</protein>
<proteinExistence type="predicted"/>
<dbReference type="GO" id="GO:0032934">
    <property type="term" value="F:sterol binding"/>
    <property type="evidence" value="ECO:0007669"/>
    <property type="project" value="TreeGrafter"/>
</dbReference>
<organism evidence="3">
    <name type="scientific">Capitella teleta</name>
    <name type="common">Polychaete worm</name>
    <dbReference type="NCBI Taxonomy" id="283909"/>
    <lineage>
        <taxon>Eukaryota</taxon>
        <taxon>Metazoa</taxon>
        <taxon>Spiralia</taxon>
        <taxon>Lophotrochozoa</taxon>
        <taxon>Annelida</taxon>
        <taxon>Polychaeta</taxon>
        <taxon>Sedentaria</taxon>
        <taxon>Scolecida</taxon>
        <taxon>Capitellidae</taxon>
        <taxon>Capitella</taxon>
    </lineage>
</organism>
<dbReference type="Pfam" id="PF02893">
    <property type="entry name" value="GRAM"/>
    <property type="match status" value="1"/>
</dbReference>
<keyword evidence="5" id="KW-1185">Reference proteome</keyword>
<accession>R7U8A5</accession>
<dbReference type="CDD" id="cd13220">
    <property type="entry name" value="PH-GRAM_GRAMDC"/>
    <property type="match status" value="1"/>
</dbReference>
<name>R7U8A5_CAPTE</name>
<feature type="compositionally biased region" description="Acidic residues" evidence="1">
    <location>
        <begin position="464"/>
        <end position="474"/>
    </location>
</feature>
<dbReference type="GO" id="GO:0140268">
    <property type="term" value="C:endoplasmic reticulum-plasma membrane contact site"/>
    <property type="evidence" value="ECO:0007669"/>
    <property type="project" value="TreeGrafter"/>
</dbReference>
<reference evidence="4" key="3">
    <citation type="submission" date="2015-06" db="UniProtKB">
        <authorList>
            <consortium name="EnsemblMetazoa"/>
        </authorList>
    </citation>
    <scope>IDENTIFICATION</scope>
</reference>
<dbReference type="PANTHER" id="PTHR23319">
    <property type="entry name" value="GRAM DOMAIN CONTAINING 1B, ISOFORM E"/>
    <property type="match status" value="1"/>
</dbReference>
<dbReference type="HOGENOM" id="CLU_460971_0_0_1"/>
<dbReference type="EMBL" id="AMQN01008862">
    <property type="status" value="NOT_ANNOTATED_CDS"/>
    <property type="molecule type" value="Genomic_DNA"/>
</dbReference>
<feature type="domain" description="GRAM" evidence="2">
    <location>
        <begin position="280"/>
        <end position="350"/>
    </location>
</feature>
<feature type="compositionally biased region" description="Basic residues" evidence="1">
    <location>
        <begin position="101"/>
        <end position="110"/>
    </location>
</feature>
<dbReference type="InterPro" id="IPR011993">
    <property type="entry name" value="PH-like_dom_sf"/>
</dbReference>
<dbReference type="InterPro" id="IPR004182">
    <property type="entry name" value="GRAM"/>
</dbReference>
<dbReference type="GO" id="GO:0005886">
    <property type="term" value="C:plasma membrane"/>
    <property type="evidence" value="ECO:0007669"/>
    <property type="project" value="TreeGrafter"/>
</dbReference>
<feature type="region of interest" description="Disordered" evidence="1">
    <location>
        <begin position="444"/>
        <end position="481"/>
    </location>
</feature>
<dbReference type="EnsemblMetazoa" id="CapteT205928">
    <property type="protein sequence ID" value="CapteP205928"/>
    <property type="gene ID" value="CapteG205928"/>
</dbReference>
<dbReference type="PANTHER" id="PTHR23319:SF13">
    <property type="entry name" value="GRAM DOMAIN-CONTAINING PROTEIN"/>
    <property type="match status" value="1"/>
</dbReference>
<feature type="compositionally biased region" description="Low complexity" evidence="1">
    <location>
        <begin position="218"/>
        <end position="238"/>
    </location>
</feature>
<dbReference type="InterPro" id="IPR051482">
    <property type="entry name" value="Cholesterol_transport"/>
</dbReference>
<evidence type="ECO:0000313" key="3">
    <source>
        <dbReference type="EMBL" id="ELU02376.1"/>
    </source>
</evidence>
<dbReference type="OrthoDB" id="74360at2759"/>
<evidence type="ECO:0000256" key="1">
    <source>
        <dbReference type="SAM" id="MobiDB-lite"/>
    </source>
</evidence>
<evidence type="ECO:0000259" key="2">
    <source>
        <dbReference type="SMART" id="SM00568"/>
    </source>
</evidence>
<gene>
    <name evidence="3" type="ORF">CAPTEDRAFT_205928</name>
</gene>
<dbReference type="SMART" id="SM00568">
    <property type="entry name" value="GRAM"/>
    <property type="match status" value="1"/>
</dbReference>
<feature type="compositionally biased region" description="Polar residues" evidence="1">
    <location>
        <begin position="111"/>
        <end position="131"/>
    </location>
</feature>
<reference evidence="5" key="1">
    <citation type="submission" date="2012-12" db="EMBL/GenBank/DDBJ databases">
        <authorList>
            <person name="Hellsten U."/>
            <person name="Grimwood J."/>
            <person name="Chapman J.A."/>
            <person name="Shapiro H."/>
            <person name="Aerts A."/>
            <person name="Otillar R.P."/>
            <person name="Terry A.Y."/>
            <person name="Boore J.L."/>
            <person name="Simakov O."/>
            <person name="Marletaz F."/>
            <person name="Cho S.-J."/>
            <person name="Edsinger-Gonzales E."/>
            <person name="Havlak P."/>
            <person name="Kuo D.-H."/>
            <person name="Larsson T."/>
            <person name="Lv J."/>
            <person name="Arendt D."/>
            <person name="Savage R."/>
            <person name="Osoegawa K."/>
            <person name="de Jong P."/>
            <person name="Lindberg D.R."/>
            <person name="Seaver E.C."/>
            <person name="Weisblat D.A."/>
            <person name="Putnam N.H."/>
            <person name="Grigoriev I.V."/>
            <person name="Rokhsar D.S."/>
        </authorList>
    </citation>
    <scope>NUCLEOTIDE SEQUENCE</scope>
    <source>
        <strain evidence="5">I ESC-2004</strain>
    </source>
</reference>
<dbReference type="STRING" id="283909.R7U8A5"/>
<dbReference type="GO" id="GO:0120015">
    <property type="term" value="F:sterol transfer activity"/>
    <property type="evidence" value="ECO:0007669"/>
    <property type="project" value="TreeGrafter"/>
</dbReference>
<dbReference type="GO" id="GO:0005789">
    <property type="term" value="C:endoplasmic reticulum membrane"/>
    <property type="evidence" value="ECO:0007669"/>
    <property type="project" value="TreeGrafter"/>
</dbReference>
<evidence type="ECO:0000313" key="5">
    <source>
        <dbReference type="Proteomes" id="UP000014760"/>
    </source>
</evidence>
<sequence>MACMNPVSIIRSRRKSDTDSVKKESKKKRRSAPTLLAVNEGMRSGGDPDLRMVHSFNGSLSELGGSLDHRPDPVEMDKLRTIRSMECLLLDSSDAEFPTPKPRRKLKKQKTNTADPPASTRSESPVSNTRIPTPDPAGSSTESAIPPISDENSSQHAKTAPPSPELLHAPKEEELARHSESTSLLEMSTGSLTSSAGKRTSSSTALDNGGGVKPSPPSRRGSTSPTGSTCPSPASTPGLASEHKGLDTHGSSSKLPSPASSPPDTASHYNQKSTKTRHTLKFQRLFRNIEQVPQDEQVVKQFSCAYFGDILLQGYLYITPNFFCFYARILGHEKQIVIPINTVVNLTRERTAFIIPNAIGIVTNEDKFVFGSLMSRDNTFRTMWNVWKAVMSKGEGHHLLDNRVNLLVGPDTLDNNNSLKSKEEGSLGYSDSSVSEASICPECSNPMTEHDPDGKCCPLSPGDADGEMDEEAEDPSTSPSSIEATKLLHAPQRRCFSGLHKGPSLKSLHRSLRSVVRLPKNNYLLALCSMLDQMFSDVYYLNSQHHSSTVQRFHSIIEANIQLLSQVHESLRILHESLNSFAECKRPASTIP</sequence>
<evidence type="ECO:0000313" key="4">
    <source>
        <dbReference type="EnsemblMetazoa" id="CapteP205928"/>
    </source>
</evidence>
<dbReference type="EMBL" id="KB304125">
    <property type="protein sequence ID" value="ELU02376.1"/>
    <property type="molecule type" value="Genomic_DNA"/>
</dbReference>
<dbReference type="EMBL" id="AMQN01008861">
    <property type="status" value="NOT_ANNOTATED_CDS"/>
    <property type="molecule type" value="Genomic_DNA"/>
</dbReference>
<feature type="compositionally biased region" description="Basic and acidic residues" evidence="1">
    <location>
        <begin position="67"/>
        <end position="80"/>
    </location>
</feature>
<feature type="region of interest" description="Disordered" evidence="1">
    <location>
        <begin position="1"/>
        <end position="275"/>
    </location>
</feature>
<dbReference type="Proteomes" id="UP000014760">
    <property type="component" value="Unassembled WGS sequence"/>
</dbReference>
<reference evidence="3 5" key="2">
    <citation type="journal article" date="2013" name="Nature">
        <title>Insights into bilaterian evolution from three spiralian genomes.</title>
        <authorList>
            <person name="Simakov O."/>
            <person name="Marletaz F."/>
            <person name="Cho S.J."/>
            <person name="Edsinger-Gonzales E."/>
            <person name="Havlak P."/>
            <person name="Hellsten U."/>
            <person name="Kuo D.H."/>
            <person name="Larsson T."/>
            <person name="Lv J."/>
            <person name="Arendt D."/>
            <person name="Savage R."/>
            <person name="Osoegawa K."/>
            <person name="de Jong P."/>
            <person name="Grimwood J."/>
            <person name="Chapman J.A."/>
            <person name="Shapiro H."/>
            <person name="Aerts A."/>
            <person name="Otillar R.P."/>
            <person name="Terry A.Y."/>
            <person name="Boore J.L."/>
            <person name="Grigoriev I.V."/>
            <person name="Lindberg D.R."/>
            <person name="Seaver E.C."/>
            <person name="Weisblat D.A."/>
            <person name="Putnam N.H."/>
            <person name="Rokhsar D.S."/>
        </authorList>
    </citation>
    <scope>NUCLEOTIDE SEQUENCE</scope>
    <source>
        <strain evidence="3 5">I ESC-2004</strain>
    </source>
</reference>
<feature type="compositionally biased region" description="Low complexity" evidence="1">
    <location>
        <begin position="251"/>
        <end position="267"/>
    </location>
</feature>